<evidence type="ECO:0000313" key="2">
    <source>
        <dbReference type="EMBL" id="KAK7677057.1"/>
    </source>
</evidence>
<keyword evidence="3" id="KW-1185">Reference proteome</keyword>
<proteinExistence type="predicted"/>
<sequence length="87" mass="9933">MKRTANDEPNLHSQSYRRALRKDLLEIAHASTIATFYYIVCLSAPVSVTHQRPPKQSLVVNATLTPRTIWLSLLPFYMLSDTYALLL</sequence>
<dbReference type="EMBL" id="JASBNA010000096">
    <property type="protein sequence ID" value="KAK7677057.1"/>
    <property type="molecule type" value="Genomic_DNA"/>
</dbReference>
<feature type="transmembrane region" description="Helical" evidence="1">
    <location>
        <begin position="27"/>
        <end position="48"/>
    </location>
</feature>
<gene>
    <name evidence="2" type="ORF">QCA50_019955</name>
</gene>
<evidence type="ECO:0000256" key="1">
    <source>
        <dbReference type="SAM" id="Phobius"/>
    </source>
</evidence>
<reference evidence="2 3" key="1">
    <citation type="submission" date="2022-09" db="EMBL/GenBank/DDBJ databases">
        <authorList>
            <person name="Palmer J.M."/>
        </authorList>
    </citation>
    <scope>NUCLEOTIDE SEQUENCE [LARGE SCALE GENOMIC DNA]</scope>
    <source>
        <strain evidence="2 3">DSM 7382</strain>
    </source>
</reference>
<protein>
    <submittedName>
        <fullName evidence="2">Uncharacterized protein</fullName>
    </submittedName>
</protein>
<keyword evidence="1" id="KW-0812">Transmembrane</keyword>
<keyword evidence="1" id="KW-1133">Transmembrane helix</keyword>
<comment type="caution">
    <text evidence="2">The sequence shown here is derived from an EMBL/GenBank/DDBJ whole genome shotgun (WGS) entry which is preliminary data.</text>
</comment>
<name>A0AAW0FD60_9APHY</name>
<keyword evidence="1" id="KW-0472">Membrane</keyword>
<feature type="transmembrane region" description="Helical" evidence="1">
    <location>
        <begin position="68"/>
        <end position="86"/>
    </location>
</feature>
<dbReference type="AlphaFoldDB" id="A0AAW0FD60"/>
<evidence type="ECO:0000313" key="3">
    <source>
        <dbReference type="Proteomes" id="UP001385951"/>
    </source>
</evidence>
<accession>A0AAW0FD60</accession>
<dbReference type="Proteomes" id="UP001385951">
    <property type="component" value="Unassembled WGS sequence"/>
</dbReference>
<organism evidence="2 3">
    <name type="scientific">Cerrena zonata</name>
    <dbReference type="NCBI Taxonomy" id="2478898"/>
    <lineage>
        <taxon>Eukaryota</taxon>
        <taxon>Fungi</taxon>
        <taxon>Dikarya</taxon>
        <taxon>Basidiomycota</taxon>
        <taxon>Agaricomycotina</taxon>
        <taxon>Agaricomycetes</taxon>
        <taxon>Polyporales</taxon>
        <taxon>Cerrenaceae</taxon>
        <taxon>Cerrena</taxon>
    </lineage>
</organism>